<dbReference type="KEGG" id="chyd:H4K34_12330"/>
<proteinExistence type="predicted"/>
<protein>
    <submittedName>
        <fullName evidence="1">Uncharacterized protein</fullName>
    </submittedName>
</protein>
<dbReference type="EMBL" id="CP060139">
    <property type="protein sequence ID" value="QNR23159.1"/>
    <property type="molecule type" value="Genomic_DNA"/>
</dbReference>
<dbReference type="Proteomes" id="UP000516305">
    <property type="component" value="Chromosome"/>
</dbReference>
<name>A0A7H0VBR1_9FLAO</name>
<dbReference type="RefSeq" id="WP_210757695.1">
    <property type="nucleotide sequence ID" value="NZ_CP060139.1"/>
</dbReference>
<organism evidence="1 2">
    <name type="scientific">Croceimicrobium hydrocarbonivorans</name>
    <dbReference type="NCBI Taxonomy" id="2761580"/>
    <lineage>
        <taxon>Bacteria</taxon>
        <taxon>Pseudomonadati</taxon>
        <taxon>Bacteroidota</taxon>
        <taxon>Flavobacteriia</taxon>
        <taxon>Flavobacteriales</taxon>
        <taxon>Owenweeksiaceae</taxon>
        <taxon>Croceimicrobium</taxon>
    </lineage>
</organism>
<evidence type="ECO:0000313" key="2">
    <source>
        <dbReference type="Proteomes" id="UP000516305"/>
    </source>
</evidence>
<evidence type="ECO:0000313" key="1">
    <source>
        <dbReference type="EMBL" id="QNR23159.1"/>
    </source>
</evidence>
<reference evidence="1 2" key="1">
    <citation type="submission" date="2020-08" db="EMBL/GenBank/DDBJ databases">
        <title>Croceimicrobium hydrocarbonivorans gen. nov., sp. nov., a novel marine bacterium isolated from a bacterial consortium that degrades polyethylene terephthalate.</title>
        <authorList>
            <person name="Liu R."/>
        </authorList>
    </citation>
    <scope>NUCLEOTIDE SEQUENCE [LARGE SCALE GENOMIC DNA]</scope>
    <source>
        <strain evidence="1 2">A20-9</strain>
    </source>
</reference>
<dbReference type="AlphaFoldDB" id="A0A7H0VBR1"/>
<accession>A0A7H0VBR1</accession>
<keyword evidence="2" id="KW-1185">Reference proteome</keyword>
<sequence>MDESEMQAMQAKAESLGTKGRNLAVPNQQARIFLPLSIAGFSFNQLMSDSVELPAWNLVDCDRPRNAVFCFSKGRKKVEIGTFGKRNLRIRRINIVGISLDSARYYLDEIVRDLQVEPDYINWTYFSKEPSPGWNGFAKGDLTSLLVLFEQTYPGFRLHFVYRPLNKELEIKLENTRPDYGRKMRFTRNCVHGPDSDHACEFLSYSELLAK</sequence>
<gene>
    <name evidence="1" type="ORF">H4K34_12330</name>
</gene>